<proteinExistence type="predicted"/>
<reference evidence="2" key="1">
    <citation type="journal article" date="2013" name="Environ. Microbiol.">
        <title>Seasonally variable intestinal metagenomes of the red palm weevil (Rhynchophorus ferrugineus).</title>
        <authorList>
            <person name="Jia S."/>
            <person name="Zhang X."/>
            <person name="Zhang G."/>
            <person name="Yin A."/>
            <person name="Zhang S."/>
            <person name="Li F."/>
            <person name="Wang L."/>
            <person name="Zhao D."/>
            <person name="Yun Q."/>
            <person name="Tala"/>
            <person name="Wang J."/>
            <person name="Sun G."/>
            <person name="Baabdullah M."/>
            <person name="Yu X."/>
            <person name="Hu S."/>
            <person name="Al-Mssallem I.S."/>
            <person name="Yu J."/>
        </authorList>
    </citation>
    <scope>NUCLEOTIDE SEQUENCE</scope>
</reference>
<dbReference type="EMBL" id="KF121069">
    <property type="protein sequence ID" value="AIA88352.1"/>
    <property type="molecule type" value="Genomic_DNA"/>
</dbReference>
<evidence type="ECO:0000313" key="2">
    <source>
        <dbReference type="EMBL" id="AIA88352.1"/>
    </source>
</evidence>
<protein>
    <submittedName>
        <fullName evidence="2">CAZy families PL1 protein</fullName>
    </submittedName>
</protein>
<organism evidence="2">
    <name type="scientific">uncultured Novosphingobium sp</name>
    <dbReference type="NCBI Taxonomy" id="292277"/>
    <lineage>
        <taxon>Bacteria</taxon>
        <taxon>Pseudomonadati</taxon>
        <taxon>Pseudomonadota</taxon>
        <taxon>Alphaproteobacteria</taxon>
        <taxon>Sphingomonadales</taxon>
        <taxon>Sphingomonadaceae</taxon>
        <taxon>Novosphingobium</taxon>
        <taxon>environmental samples</taxon>
    </lineage>
</organism>
<sequence>MAEGRGEILDDEKVVGGYPHPAPTRAAFVEKDWNMATMTPRSGVYPGQKTGAQEKLSARDEAMRAAPRP</sequence>
<accession>A0A060C0A3</accession>
<name>A0A060C0A3_9SPHN</name>
<dbReference type="AlphaFoldDB" id="A0A060C0A3"/>
<feature type="region of interest" description="Disordered" evidence="1">
    <location>
        <begin position="39"/>
        <end position="69"/>
    </location>
</feature>
<evidence type="ECO:0000256" key="1">
    <source>
        <dbReference type="SAM" id="MobiDB-lite"/>
    </source>
</evidence>